<dbReference type="OrthoDB" id="5340910at2759"/>
<feature type="region of interest" description="Disordered" evidence="1">
    <location>
        <begin position="217"/>
        <end position="292"/>
    </location>
</feature>
<organism evidence="2">
    <name type="scientific">Brugia malayi</name>
    <name type="common">Filarial nematode worm</name>
    <dbReference type="NCBI Taxonomy" id="6279"/>
    <lineage>
        <taxon>Eukaryota</taxon>
        <taxon>Metazoa</taxon>
        <taxon>Ecdysozoa</taxon>
        <taxon>Nematoda</taxon>
        <taxon>Chromadorea</taxon>
        <taxon>Rhabditida</taxon>
        <taxon>Spirurina</taxon>
        <taxon>Spiruromorpha</taxon>
        <taxon>Filarioidea</taxon>
        <taxon>Onchocercidae</taxon>
        <taxon>Brugia</taxon>
    </lineage>
</organism>
<keyword evidence="4" id="KW-1185">Reference proteome</keyword>
<gene>
    <name evidence="2" type="primary">Bm5118</name>
    <name evidence="3 5" type="synonym">Bma-nphp-1</name>
    <name evidence="3" type="ORF">BM_BM5118</name>
    <name evidence="2" type="ORF">BM_Bm5118</name>
</gene>
<accession>A0A1P6C3H9</accession>
<dbReference type="EMBL" id="CAAKNF010000193">
    <property type="protein sequence ID" value="VIO93963.1"/>
    <property type="molecule type" value="Genomic_DNA"/>
</dbReference>
<dbReference type="InterPro" id="IPR039687">
    <property type="entry name" value="NPHP1"/>
</dbReference>
<dbReference type="EMBL" id="LN856992">
    <property type="protein sequence ID" value="CDP98207.1"/>
    <property type="molecule type" value="Genomic_DNA"/>
</dbReference>
<feature type="compositionally biased region" description="Basic and acidic residues" evidence="1">
    <location>
        <begin position="119"/>
        <end position="145"/>
    </location>
</feature>
<reference evidence="5" key="4">
    <citation type="submission" date="2020-12" db="UniProtKB">
        <authorList>
            <consortium name="WormBaseParasite"/>
        </authorList>
    </citation>
    <scope>IDENTIFICATION</scope>
</reference>
<evidence type="ECO:0000313" key="5">
    <source>
        <dbReference type="WBParaSite" id="Bm5118a.1"/>
    </source>
</evidence>
<dbReference type="OMA" id="CYLIALM"/>
<dbReference type="FunCoup" id="A0A1P6C3H9">
    <property type="interactions" value="75"/>
</dbReference>
<feature type="compositionally biased region" description="Basic and acidic residues" evidence="1">
    <location>
        <begin position="222"/>
        <end position="236"/>
    </location>
</feature>
<dbReference type="PANTHER" id="PTHR15176">
    <property type="entry name" value="NEPHROCYSTIN"/>
    <property type="match status" value="1"/>
</dbReference>
<feature type="region of interest" description="Disordered" evidence="1">
    <location>
        <begin position="119"/>
        <end position="160"/>
    </location>
</feature>
<evidence type="ECO:0000313" key="2">
    <source>
        <dbReference type="EMBL" id="CDP98207.1"/>
    </source>
</evidence>
<dbReference type="STRING" id="6279.A0A1P6C3H9"/>
<dbReference type="Proteomes" id="UP000006672">
    <property type="component" value="Unassembled WGS sequence"/>
</dbReference>
<dbReference type="AlphaFoldDB" id="A0A1P6C3H9"/>
<dbReference type="GO" id="GO:0005929">
    <property type="term" value="C:cilium"/>
    <property type="evidence" value="ECO:0007669"/>
    <property type="project" value="TreeGrafter"/>
</dbReference>
<protein>
    <submittedName>
        <fullName evidence="2 5">Bm5118, isoform c</fullName>
    </submittedName>
    <submittedName>
        <fullName evidence="3">Nephrocystin-1 like protein, putative</fullName>
    </submittedName>
</protein>
<dbReference type="GO" id="GO:0005737">
    <property type="term" value="C:cytoplasm"/>
    <property type="evidence" value="ECO:0007669"/>
    <property type="project" value="TreeGrafter"/>
</dbReference>
<evidence type="ECO:0000313" key="4">
    <source>
        <dbReference type="Proteomes" id="UP000006672"/>
    </source>
</evidence>
<accession>A0A4E9FLQ8</accession>
<proteinExistence type="predicted"/>
<feature type="compositionally biased region" description="Basic and acidic residues" evidence="1">
    <location>
        <begin position="256"/>
        <end position="276"/>
    </location>
</feature>
<evidence type="ECO:0000256" key="1">
    <source>
        <dbReference type="SAM" id="MobiDB-lite"/>
    </source>
</evidence>
<dbReference type="WBParaSite" id="Bm5118a.1">
    <property type="protein sequence ID" value="Bm5118a.1"/>
    <property type="gene ID" value="WBGene00225379"/>
</dbReference>
<reference evidence="2" key="2">
    <citation type="submission" date="2012-12" db="EMBL/GenBank/DDBJ databases">
        <authorList>
            <consortium name="WormBase Consortium"/>
            <person name="Ghedin E."/>
            <person name="Paulini M."/>
        </authorList>
    </citation>
    <scope>NUCLEOTIDE SEQUENCE</scope>
    <source>
        <strain evidence="2">FR3</strain>
    </source>
</reference>
<reference evidence="2 4" key="1">
    <citation type="journal article" date="2007" name="Science">
        <title>Draft genome of the filarial nematode parasite Brugia malayi.</title>
        <authorList>
            <person name="Ghedin E."/>
            <person name="Wang S."/>
            <person name="Spiro D."/>
            <person name="Caler E."/>
            <person name="Zhao Q."/>
            <person name="Crabtree J."/>
            <person name="Allen J.E."/>
            <person name="Delcher A.L."/>
            <person name="Guiliano D.B."/>
            <person name="Miranda-Saavedra D."/>
            <person name="Angiuoli S.V."/>
            <person name="Creasy T."/>
            <person name="Amedeo P."/>
            <person name="Haas B."/>
            <person name="El-Sayed N.M."/>
            <person name="Wortman J.R."/>
            <person name="Feldblyum T."/>
            <person name="Tallon L."/>
            <person name="Schatz M."/>
            <person name="Shumway M."/>
            <person name="Koo H."/>
            <person name="Salzberg S.L."/>
            <person name="Schobel S."/>
            <person name="Pertea M."/>
            <person name="Pop M."/>
            <person name="White O."/>
            <person name="Barton G.J."/>
            <person name="Carlow C.K."/>
            <person name="Crawford M.J."/>
            <person name="Daub J."/>
            <person name="Dimmic M.W."/>
            <person name="Estes C.F."/>
            <person name="Foster J.M."/>
            <person name="Ganatra M."/>
            <person name="Gregory W.F."/>
            <person name="Johnson N.M."/>
            <person name="Jin J."/>
            <person name="Komuniecki R."/>
            <person name="Korf I."/>
            <person name="Kumar S."/>
            <person name="Laney S."/>
            <person name="Li B.W."/>
            <person name="Li W."/>
            <person name="Lindblom T.H."/>
            <person name="Lustigman S."/>
            <person name="Ma D."/>
            <person name="Maina C.V."/>
            <person name="Martin D.M."/>
            <person name="McCarter J.P."/>
            <person name="McReynolds L."/>
            <person name="Mitreva M."/>
            <person name="Nutman T.B."/>
            <person name="Parkinson J."/>
            <person name="Peregrin-Alvarez J.M."/>
            <person name="Poole C."/>
            <person name="Ren Q."/>
            <person name="Saunders L."/>
            <person name="Sluder A.E."/>
            <person name="Smith K."/>
            <person name="Stanke M."/>
            <person name="Unnasch T.R."/>
            <person name="Ware J."/>
            <person name="Wei A.D."/>
            <person name="Weil G."/>
            <person name="Williams D.J."/>
            <person name="Zhang Y."/>
            <person name="Williams S.A."/>
            <person name="Fraser-Liggett C."/>
            <person name="Slatko B."/>
            <person name="Blaxter M.L."/>
            <person name="Scott A.L."/>
        </authorList>
    </citation>
    <scope>NUCLEOTIDE SEQUENCE</scope>
    <source>
        <strain evidence="2 4">FR3</strain>
    </source>
</reference>
<name>A0A1P6C3H9_BRUMA</name>
<reference evidence="3" key="3">
    <citation type="submission" date="2019-04" db="EMBL/GenBank/DDBJ databases">
        <authorList>
            <person name="Howe K."/>
            <person name="Paulini M."/>
            <person name="Williams G."/>
        </authorList>
    </citation>
    <scope>NUCLEOTIDE SEQUENCE [LARGE SCALE GENOMIC DNA]</scope>
    <source>
        <strain evidence="3">FR3</strain>
    </source>
</reference>
<dbReference type="GO" id="GO:0090251">
    <property type="term" value="P:protein localization involved in establishment of planar polarity"/>
    <property type="evidence" value="ECO:0007669"/>
    <property type="project" value="TreeGrafter"/>
</dbReference>
<sequence>MTSMLTQFLSFDNHHGHLQQFRRQLEKLSEQRKSQKNGKLFDEHQFLQNCTDLRKQMDKYKRKIEGMKSMSEQHLKENAFKDLEELTDQLSELMSSGRTSMSLENDSMKMFPSKRIREEKAQVGEINNEKEEISSTDSSSDRDYASDYSTMQEGNRTNDMNLRKDGQWLAENTNDDQGFLSKELTYSEEEAKESDKPLSIPRRTVIAKTMASIFPTSSNKGVAEKSETSEKKKQRDNLNVADMAAPTGTSNIGHNIETKILEESSSEHSKVSRQDLELSEQETVKTTLPKSSSQPITALDTLEKASNYGDHLTYKCYLAPRLSKSNYAFHDIYWNYEDDRLRKRRVRVSKMIKVIRLDKVRLDAIDVHCRLVRAYLFDLKSTEEEYQIVSNVYTIKAHTRTRHPQTWTFSTTKDMQKISLSYPSFIVRSNYKQKSVMLCLEAAIVFTDHEGEMSEQSLGCAMLSIIDENGHCCMKNKNYTAKLFNRNPFNKKEAILANTQIQITFGVSDVPNNIVHQVDSLPDIFLCHELFLPMFFYYRRLLGQFLTKDCDNCSSSALKAEPFLATFPAIADQPDTMEMLWQLWKIHKKNVINKKLSEMEEAERFRSFFLTTGFLLHQTVDMPKFNWADARCFTDRQAKLSYFREQYLHSFDAIKYLSRERCHPINIYSYALDIIGPHAII</sequence>
<feature type="compositionally biased region" description="Polar residues" evidence="1">
    <location>
        <begin position="151"/>
        <end position="160"/>
    </location>
</feature>
<evidence type="ECO:0000313" key="3">
    <source>
        <dbReference type="EMBL" id="VIO93963.1"/>
    </source>
</evidence>
<dbReference type="PANTHER" id="PTHR15176:SF1">
    <property type="entry name" value="NEPHROCYSTIN-1"/>
    <property type="match status" value="1"/>
</dbReference>